<evidence type="ECO:0000313" key="2">
    <source>
        <dbReference type="Proteomes" id="UP000054018"/>
    </source>
</evidence>
<organism evidence="1 2">
    <name type="scientific">Pisolithus microcarpus 441</name>
    <dbReference type="NCBI Taxonomy" id="765257"/>
    <lineage>
        <taxon>Eukaryota</taxon>
        <taxon>Fungi</taxon>
        <taxon>Dikarya</taxon>
        <taxon>Basidiomycota</taxon>
        <taxon>Agaricomycotina</taxon>
        <taxon>Agaricomycetes</taxon>
        <taxon>Agaricomycetidae</taxon>
        <taxon>Boletales</taxon>
        <taxon>Sclerodermatineae</taxon>
        <taxon>Pisolithaceae</taxon>
        <taxon>Pisolithus</taxon>
    </lineage>
</organism>
<proteinExistence type="predicted"/>
<accession>A0A0C9YKU2</accession>
<dbReference type="EMBL" id="KN833707">
    <property type="protein sequence ID" value="KIK25595.1"/>
    <property type="molecule type" value="Genomic_DNA"/>
</dbReference>
<dbReference type="AlphaFoldDB" id="A0A0C9YKU2"/>
<protein>
    <submittedName>
        <fullName evidence="1">Uncharacterized protein</fullName>
    </submittedName>
</protein>
<dbReference type="Proteomes" id="UP000054018">
    <property type="component" value="Unassembled WGS sequence"/>
</dbReference>
<evidence type="ECO:0000313" key="1">
    <source>
        <dbReference type="EMBL" id="KIK25595.1"/>
    </source>
</evidence>
<name>A0A0C9YKU2_9AGAM</name>
<gene>
    <name evidence="1" type="ORF">PISMIDRAFT_341797</name>
</gene>
<keyword evidence="2" id="KW-1185">Reference proteome</keyword>
<reference evidence="1 2" key="1">
    <citation type="submission" date="2014-04" db="EMBL/GenBank/DDBJ databases">
        <authorList>
            <consortium name="DOE Joint Genome Institute"/>
            <person name="Kuo A."/>
            <person name="Kohler A."/>
            <person name="Costa M.D."/>
            <person name="Nagy L.G."/>
            <person name="Floudas D."/>
            <person name="Copeland A."/>
            <person name="Barry K.W."/>
            <person name="Cichocki N."/>
            <person name="Veneault-Fourrey C."/>
            <person name="LaButti K."/>
            <person name="Lindquist E.A."/>
            <person name="Lipzen A."/>
            <person name="Lundell T."/>
            <person name="Morin E."/>
            <person name="Murat C."/>
            <person name="Sun H."/>
            <person name="Tunlid A."/>
            <person name="Henrissat B."/>
            <person name="Grigoriev I.V."/>
            <person name="Hibbett D.S."/>
            <person name="Martin F."/>
            <person name="Nordberg H.P."/>
            <person name="Cantor M.N."/>
            <person name="Hua S.X."/>
        </authorList>
    </citation>
    <scope>NUCLEOTIDE SEQUENCE [LARGE SCALE GENOMIC DNA]</scope>
    <source>
        <strain evidence="1 2">441</strain>
    </source>
</reference>
<dbReference type="HOGENOM" id="CLU_2997326_0_0_1"/>
<sequence length="57" mass="6423">MRALLKALEDLTESRARRVLKFTQPFGFGIPQYPPGFSIISESSVLMLLFGPLLNVR</sequence>
<reference evidence="2" key="2">
    <citation type="submission" date="2015-01" db="EMBL/GenBank/DDBJ databases">
        <title>Evolutionary Origins and Diversification of the Mycorrhizal Mutualists.</title>
        <authorList>
            <consortium name="DOE Joint Genome Institute"/>
            <consortium name="Mycorrhizal Genomics Consortium"/>
            <person name="Kohler A."/>
            <person name="Kuo A."/>
            <person name="Nagy L.G."/>
            <person name="Floudas D."/>
            <person name="Copeland A."/>
            <person name="Barry K.W."/>
            <person name="Cichocki N."/>
            <person name="Veneault-Fourrey C."/>
            <person name="LaButti K."/>
            <person name="Lindquist E.A."/>
            <person name="Lipzen A."/>
            <person name="Lundell T."/>
            <person name="Morin E."/>
            <person name="Murat C."/>
            <person name="Riley R."/>
            <person name="Ohm R."/>
            <person name="Sun H."/>
            <person name="Tunlid A."/>
            <person name="Henrissat B."/>
            <person name="Grigoriev I.V."/>
            <person name="Hibbett D.S."/>
            <person name="Martin F."/>
        </authorList>
    </citation>
    <scope>NUCLEOTIDE SEQUENCE [LARGE SCALE GENOMIC DNA]</scope>
    <source>
        <strain evidence="2">441</strain>
    </source>
</reference>